<evidence type="ECO:0000259" key="2">
    <source>
        <dbReference type="Pfam" id="PF14726"/>
    </source>
</evidence>
<evidence type="ECO:0000256" key="1">
    <source>
        <dbReference type="SAM" id="MobiDB-lite"/>
    </source>
</evidence>
<feature type="compositionally biased region" description="Low complexity" evidence="1">
    <location>
        <begin position="326"/>
        <end position="343"/>
    </location>
</feature>
<dbReference type="GO" id="GO:0005813">
    <property type="term" value="C:centrosome"/>
    <property type="evidence" value="ECO:0007669"/>
    <property type="project" value="InterPro"/>
</dbReference>
<dbReference type="PANTHER" id="PTHR31691">
    <property type="entry name" value="ROTATIN"/>
    <property type="match status" value="1"/>
</dbReference>
<dbReference type="OrthoDB" id="428850at2759"/>
<dbReference type="InterPro" id="IPR016024">
    <property type="entry name" value="ARM-type_fold"/>
</dbReference>
<feature type="region of interest" description="Disordered" evidence="1">
    <location>
        <begin position="1573"/>
        <end position="1596"/>
    </location>
</feature>
<dbReference type="GO" id="GO:0007099">
    <property type="term" value="P:centriole replication"/>
    <property type="evidence" value="ECO:0007669"/>
    <property type="project" value="TreeGrafter"/>
</dbReference>
<dbReference type="InterPro" id="IPR011989">
    <property type="entry name" value="ARM-like"/>
</dbReference>
<dbReference type="Pfam" id="PF14726">
    <property type="entry name" value="RTTN_N"/>
    <property type="match status" value="1"/>
</dbReference>
<feature type="domain" description="Rotatin N-terminal" evidence="2">
    <location>
        <begin position="24"/>
        <end position="119"/>
    </location>
</feature>
<dbReference type="InterPro" id="IPR029249">
    <property type="entry name" value="Rotatin_N"/>
</dbReference>
<dbReference type="InterPro" id="IPR030791">
    <property type="entry name" value="Rotatin"/>
</dbReference>
<dbReference type="GO" id="GO:0032053">
    <property type="term" value="P:ciliary basal body organization"/>
    <property type="evidence" value="ECO:0007669"/>
    <property type="project" value="TreeGrafter"/>
</dbReference>
<evidence type="ECO:0000313" key="3">
    <source>
        <dbReference type="Proteomes" id="UP000694844"/>
    </source>
</evidence>
<evidence type="ECO:0000313" key="4">
    <source>
        <dbReference type="RefSeq" id="XP_022341559.1"/>
    </source>
</evidence>
<organism evidence="3 4">
    <name type="scientific">Crassostrea virginica</name>
    <name type="common">Eastern oyster</name>
    <dbReference type="NCBI Taxonomy" id="6565"/>
    <lineage>
        <taxon>Eukaryota</taxon>
        <taxon>Metazoa</taxon>
        <taxon>Spiralia</taxon>
        <taxon>Lophotrochozoa</taxon>
        <taxon>Mollusca</taxon>
        <taxon>Bivalvia</taxon>
        <taxon>Autobranchia</taxon>
        <taxon>Pteriomorphia</taxon>
        <taxon>Ostreida</taxon>
        <taxon>Ostreoidea</taxon>
        <taxon>Ostreidae</taxon>
        <taxon>Crassostrea</taxon>
    </lineage>
</organism>
<dbReference type="GeneID" id="111135621"/>
<dbReference type="GO" id="GO:0036064">
    <property type="term" value="C:ciliary basal body"/>
    <property type="evidence" value="ECO:0007669"/>
    <property type="project" value="InterPro"/>
</dbReference>
<feature type="compositionally biased region" description="Low complexity" evidence="1">
    <location>
        <begin position="371"/>
        <end position="385"/>
    </location>
</feature>
<keyword evidence="3" id="KW-1185">Reference proteome</keyword>
<feature type="compositionally biased region" description="Basic and acidic residues" evidence="1">
    <location>
        <begin position="360"/>
        <end position="370"/>
    </location>
</feature>
<dbReference type="GO" id="GO:0005814">
    <property type="term" value="C:centriole"/>
    <property type="evidence" value="ECO:0007669"/>
    <property type="project" value="TreeGrafter"/>
</dbReference>
<dbReference type="RefSeq" id="XP_022341559.1">
    <property type="nucleotide sequence ID" value="XM_022485851.1"/>
</dbReference>
<reference evidence="4" key="1">
    <citation type="submission" date="2025-08" db="UniProtKB">
        <authorList>
            <consortium name="RefSeq"/>
        </authorList>
    </citation>
    <scope>IDENTIFICATION</scope>
    <source>
        <tissue evidence="4">Whole sample</tissue>
    </source>
</reference>
<name>A0A8B8ENQ7_CRAVI</name>
<gene>
    <name evidence="4" type="primary">LOC111135621</name>
</gene>
<proteinExistence type="predicted"/>
<dbReference type="KEGG" id="cvn:111135621"/>
<dbReference type="SUPFAM" id="SSF48371">
    <property type="entry name" value="ARM repeat"/>
    <property type="match status" value="2"/>
</dbReference>
<dbReference type="PANTHER" id="PTHR31691:SF1">
    <property type="entry name" value="ROTATIN"/>
    <property type="match status" value="1"/>
</dbReference>
<sequence length="2239" mass="249073">MASQTRQDINFQGIFKKLGHNLEEIRVRSLENLLSKLEHNLVCDSDLVNERHLMIRLIEWFNFPSPPKQGDVLNLILRLSKHSAAAQILQDVGAIEFLSQLRSDVPKSLQPVIDQILENTMRLPEVSDETLSPTCTYQRKGFSAASETRTEFTVSDSAPEIAPSITTVSSVPSQDLMEQPHIITGRENSDGYFKDKVHLLQEQQRDTSDGISSTFLTTTFPWLALTSTDRHVIQSTNSSLQSRESHLLASSCEFLSDVVFHDFPAEIFLQRPNIIRNLLALLGAVPNVNTHLTIHAAKTLGDLTASLRSRLRYYQDPSLFTTKQDFSSSSSSPFSNSPSMLSNQSGRSDSHSPLAGWGDTRPRGDGREVDSSSSVSSNSRNSSVSMGHDATNPEETDIDDMRSLQSMQITLPQYCSLVLEKAVPLLKTGVEAVVTQLMYLLNQVLEIFASIVTMELWQDTSPRAREIAERVSGTLEALGDVINFHHHGENSRGNPEKDKGDIVQHRLAFIGVTGFTSRLLKQLVPIQQGRKLLPGTLVKSLELVVFDEALSHSYPDIQITLLAYLQNLSPDKYQLFVDTAKICQSIQKSCQFLMLCQEEAYKGSSEMIDIAEASLQSLPYHLHLPLISEFIKLSSSICARTSENQALQMKCVHVLLKFLSHPLPEVKEQTYNTVKQVIKGSLNVTEAADPSSRACYLSRFLFHSDIVYEITVFGLNDSNPKVSQTGTDIICHILDAQLLMTEDLWKEALSSLMKSLPVLQTYVDMGSKLGSTLLAMIDPTEAQSEGGLVYLEKLRGCLRMMFSTDVRARAEALKRLAWFLSNEHDSNEKLPIFASLDVTNLTSIFIMEPQRSLDEDLGRSVFQIDGMRKVYEIFNSTSVDPSVKKSAVDQLAIILQDHNLHAPFKAEGGVETVLKHLKLGLSRRDDVQSEFLYYLPACAAILRSLIHYDYKLRHKLAREQDIYLVLLRVAFLHQRDERTRYEVAHILILLLFDEVAKFDLGGGTKPVIHFSIPSVLKKRSRLPFRPACHHDKSPHMVELPPDLDPIQTDKPLEMLRVSWNVAWHGGMEKLLKYLSQNKNGSKNDKTTEFSPRLQLSFTERKIVQCSHLAEGVKQTLYSVSNATSHNAVSAALGQLLSYLVNSHGYSGSEVMFSQEWLSSIGRFLKVHPSMPDDESLLQEVLRFISMALRLTTEVSEGTLQALGEALYQPSGPLIGLSHRTSVRGETRDVPENVNIKRTLDKELLSFISTYNCKLPYVLCRRLKFHQLRGDLCHQLLQRLNVTDAPHFYNLASLEGTLQCLMHVTARPDWSRESTEFGGEALCSQLLSCLLEIVSAFHIGRGGTSMSYMGKGVTKAATMCLRHLVYEMASTAENKKWAEQWIYVQQRADGQNGVEVEERRGLDWLLTLWSYRDPEVRVAGLGIGVAMTSTDCGRTVLTSHCTHIPGGVWGVAFSILLDQSECSMVRQQAALLLVNMTSQSMPCGSVELEENVWQGPVVADTESKVSLVGLTALLALLHHSHFYQEMLVVFTNFYAQPTIQHVSAADLMMSSQLSSASSESTMSTTADFTSVSQQGQPLWSRGGGDSRGNGRASTRNVQTGVIQQAADSSGSTLMAGEGGSDISVATPSLVAAISQLLRNLVILAPQDTFTSLKQDSFVQILMNMVDTNLLEAYMLEMEGHVSYDQYEIVFGDLLEMYGAVMSLLTACVVYDTPTRQDILTNTDFIRSALALMTIKFQGSSDVESRLHDLWGSVLMFFVTNLQLQGASTLAVMTECLPKIWASFCDNLCNILSKRLDHGHNLFSKCLQFLSALFSEEGKLQGRQLDLSNTTITELVDTSSGSEDKDCNSPGCHLCKALVPVYEQMVVRSSDHENVDRHHAAVALRNLLAVSQRAKLTALQMGFVETTIENIKQLHSKMNLEALQLGKTVGKKREDSLVPDLIITLDVLRNLLYMNEDAKMACYHSGLPAIIHKIWPWCQMEPQLMLSAVSLLSTYAAKCLTATSSLAYTSPSSTSTTQNVRSSSQQLGANSLVHCLLKLAGRDGIREPLLKSLYGLLATLSLSSECRNIMFKSNFFREFTELNPRKPKKSKKAKSLEVYWLELILNLSFSTEGQQMILKTGDSVDLLLDFVDSGNEPTLEYSVLIIRNMCCHCSSKPKLLANDKLLPLLLGCLNKESVKVQTIAASALLGLVFNNQKAKVMMKNANLLPKLQETLSNLNNLQTTPEKCVQDLTSVLIAVSE</sequence>
<feature type="region of interest" description="Disordered" evidence="1">
    <location>
        <begin position="324"/>
        <end position="396"/>
    </location>
</feature>
<accession>A0A8B8ENQ7</accession>
<dbReference type="Proteomes" id="UP000694844">
    <property type="component" value="Chromosome 5"/>
</dbReference>
<protein>
    <submittedName>
        <fullName evidence="4">Rotatin-like isoform X1</fullName>
    </submittedName>
</protein>
<dbReference type="Gene3D" id="1.25.10.10">
    <property type="entry name" value="Leucine-rich Repeat Variant"/>
    <property type="match status" value="3"/>
</dbReference>
<dbReference type="GO" id="GO:0010457">
    <property type="term" value="P:centriole-centriole cohesion"/>
    <property type="evidence" value="ECO:0007669"/>
    <property type="project" value="TreeGrafter"/>
</dbReference>